<evidence type="ECO:0000256" key="3">
    <source>
        <dbReference type="ARBA" id="ARBA00023163"/>
    </source>
</evidence>
<dbReference type="PROSITE" id="PS00041">
    <property type="entry name" value="HTH_ARAC_FAMILY_1"/>
    <property type="match status" value="1"/>
</dbReference>
<dbReference type="InterPro" id="IPR018062">
    <property type="entry name" value="HTH_AraC-typ_CS"/>
</dbReference>
<reference evidence="6" key="1">
    <citation type="journal article" date="2019" name="Int. J. Syst. Evol. Microbiol.">
        <title>The Global Catalogue of Microorganisms (GCM) 10K type strain sequencing project: providing services to taxonomists for standard genome sequencing and annotation.</title>
        <authorList>
            <consortium name="The Broad Institute Genomics Platform"/>
            <consortium name="The Broad Institute Genome Sequencing Center for Infectious Disease"/>
            <person name="Wu L."/>
            <person name="Ma J."/>
        </authorList>
    </citation>
    <scope>NUCLEOTIDE SEQUENCE [LARGE SCALE GENOMIC DNA]</scope>
    <source>
        <strain evidence="6">CGMCC 4.7641</strain>
    </source>
</reference>
<dbReference type="PRINTS" id="PR00032">
    <property type="entry name" value="HTHARAC"/>
</dbReference>
<dbReference type="PROSITE" id="PS01124">
    <property type="entry name" value="HTH_ARAC_FAMILY_2"/>
    <property type="match status" value="1"/>
</dbReference>
<protein>
    <submittedName>
        <fullName evidence="5">Helix-turn-helix domain-containing protein</fullName>
    </submittedName>
</protein>
<sequence>MADQTNLSRRTFIRRFERETGMPPMRWVVNHRVLSARRLLETSDWAVERIAAATGFGTAANFRTVFRREVGKTPTEYRHAYRTDRPAASPASGG</sequence>
<keyword evidence="6" id="KW-1185">Reference proteome</keyword>
<dbReference type="PANTHER" id="PTHR46796:SF6">
    <property type="entry name" value="ARAC SUBFAMILY"/>
    <property type="match status" value="1"/>
</dbReference>
<dbReference type="Gene3D" id="1.10.10.60">
    <property type="entry name" value="Homeodomain-like"/>
    <property type="match status" value="1"/>
</dbReference>
<evidence type="ECO:0000313" key="5">
    <source>
        <dbReference type="EMBL" id="MFD2467737.1"/>
    </source>
</evidence>
<evidence type="ECO:0000313" key="6">
    <source>
        <dbReference type="Proteomes" id="UP001597483"/>
    </source>
</evidence>
<comment type="caution">
    <text evidence="5">The sequence shown here is derived from an EMBL/GenBank/DDBJ whole genome shotgun (WGS) entry which is preliminary data.</text>
</comment>
<dbReference type="Proteomes" id="UP001597483">
    <property type="component" value="Unassembled WGS sequence"/>
</dbReference>
<evidence type="ECO:0000256" key="2">
    <source>
        <dbReference type="ARBA" id="ARBA00023125"/>
    </source>
</evidence>
<name>A0ABW5H397_9PSEU</name>
<dbReference type="SMART" id="SM00342">
    <property type="entry name" value="HTH_ARAC"/>
    <property type="match status" value="1"/>
</dbReference>
<dbReference type="Pfam" id="PF12833">
    <property type="entry name" value="HTH_18"/>
    <property type="match status" value="1"/>
</dbReference>
<dbReference type="SUPFAM" id="SSF46689">
    <property type="entry name" value="Homeodomain-like"/>
    <property type="match status" value="1"/>
</dbReference>
<dbReference type="EMBL" id="JBHUKS010000006">
    <property type="protein sequence ID" value="MFD2467737.1"/>
    <property type="molecule type" value="Genomic_DNA"/>
</dbReference>
<dbReference type="RefSeq" id="WP_378302731.1">
    <property type="nucleotide sequence ID" value="NZ_JBHUKS010000006.1"/>
</dbReference>
<dbReference type="PANTHER" id="PTHR46796">
    <property type="entry name" value="HTH-TYPE TRANSCRIPTIONAL ACTIVATOR RHAS-RELATED"/>
    <property type="match status" value="1"/>
</dbReference>
<organism evidence="5 6">
    <name type="scientific">Amycolatopsis silviterrae</name>
    <dbReference type="NCBI Taxonomy" id="1656914"/>
    <lineage>
        <taxon>Bacteria</taxon>
        <taxon>Bacillati</taxon>
        <taxon>Actinomycetota</taxon>
        <taxon>Actinomycetes</taxon>
        <taxon>Pseudonocardiales</taxon>
        <taxon>Pseudonocardiaceae</taxon>
        <taxon>Amycolatopsis</taxon>
    </lineage>
</organism>
<accession>A0ABW5H397</accession>
<keyword evidence="1" id="KW-0805">Transcription regulation</keyword>
<keyword evidence="3" id="KW-0804">Transcription</keyword>
<evidence type="ECO:0000256" key="1">
    <source>
        <dbReference type="ARBA" id="ARBA00023015"/>
    </source>
</evidence>
<dbReference type="InterPro" id="IPR009057">
    <property type="entry name" value="Homeodomain-like_sf"/>
</dbReference>
<feature type="domain" description="HTH araC/xylS-type" evidence="4">
    <location>
        <begin position="1"/>
        <end position="80"/>
    </location>
</feature>
<dbReference type="InterPro" id="IPR050204">
    <property type="entry name" value="AraC_XylS_family_regulators"/>
</dbReference>
<dbReference type="InterPro" id="IPR018060">
    <property type="entry name" value="HTH_AraC"/>
</dbReference>
<evidence type="ECO:0000259" key="4">
    <source>
        <dbReference type="PROSITE" id="PS01124"/>
    </source>
</evidence>
<keyword evidence="2" id="KW-0238">DNA-binding</keyword>
<proteinExistence type="predicted"/>
<gene>
    <name evidence="5" type="ORF">ACFSVL_10055</name>
</gene>
<dbReference type="InterPro" id="IPR020449">
    <property type="entry name" value="Tscrpt_reg_AraC-type_HTH"/>
</dbReference>